<evidence type="ECO:0008006" key="3">
    <source>
        <dbReference type="Google" id="ProtNLM"/>
    </source>
</evidence>
<sequence>MSQLDELEELFGRNEQTIRFRQRPDPIPGDLRMSWRFGALALVLLRCRGQAAGNQQLHLLMASLRSPLIQATLLRALAGQEGPSDVLLRNDPSLTRTVKIADALGLVKQQANGTVRLTDDGKALGRLVSRNPNLFQAEKTFLDRLPMRITQKEFNAILAARK</sequence>
<accession>A0ABT1A531</accession>
<proteinExistence type="predicted"/>
<name>A0ABT1A531_9PSEU</name>
<reference evidence="1" key="1">
    <citation type="submission" date="2021-04" db="EMBL/GenBank/DDBJ databases">
        <title>Pseudonocardia sp. nov., isolated from sandy soil of mangrove forest.</title>
        <authorList>
            <person name="Zan Z."/>
            <person name="Huang R."/>
            <person name="Liu W."/>
        </authorList>
    </citation>
    <scope>NUCLEOTIDE SEQUENCE</scope>
    <source>
        <strain evidence="1">S2-4</strain>
    </source>
</reference>
<gene>
    <name evidence="1" type="ORF">KDL28_23985</name>
</gene>
<evidence type="ECO:0000313" key="1">
    <source>
        <dbReference type="EMBL" id="MCO1658126.1"/>
    </source>
</evidence>
<dbReference type="Proteomes" id="UP001165283">
    <property type="component" value="Unassembled WGS sequence"/>
</dbReference>
<protein>
    <recommendedName>
        <fullName evidence="3">DNA-binding MarR family transcriptional regulator</fullName>
    </recommendedName>
</protein>
<dbReference type="RefSeq" id="WP_252441772.1">
    <property type="nucleotide sequence ID" value="NZ_JAGSOV010000050.1"/>
</dbReference>
<comment type="caution">
    <text evidence="1">The sequence shown here is derived from an EMBL/GenBank/DDBJ whole genome shotgun (WGS) entry which is preliminary data.</text>
</comment>
<organism evidence="1 2">
    <name type="scientific">Pseudonocardia humida</name>
    <dbReference type="NCBI Taxonomy" id="2800819"/>
    <lineage>
        <taxon>Bacteria</taxon>
        <taxon>Bacillati</taxon>
        <taxon>Actinomycetota</taxon>
        <taxon>Actinomycetes</taxon>
        <taxon>Pseudonocardiales</taxon>
        <taxon>Pseudonocardiaceae</taxon>
        <taxon>Pseudonocardia</taxon>
    </lineage>
</organism>
<dbReference type="EMBL" id="JAGSOV010000050">
    <property type="protein sequence ID" value="MCO1658126.1"/>
    <property type="molecule type" value="Genomic_DNA"/>
</dbReference>
<keyword evidence="2" id="KW-1185">Reference proteome</keyword>
<evidence type="ECO:0000313" key="2">
    <source>
        <dbReference type="Proteomes" id="UP001165283"/>
    </source>
</evidence>